<dbReference type="CDD" id="cd02440">
    <property type="entry name" value="AdoMet_MTases"/>
    <property type="match status" value="1"/>
</dbReference>
<dbReference type="PROSITE" id="PS51683">
    <property type="entry name" value="SAM_OMT_II"/>
    <property type="match status" value="1"/>
</dbReference>
<dbReference type="RefSeq" id="XP_009548597.1">
    <property type="nucleotide sequence ID" value="XM_009550302.1"/>
</dbReference>
<keyword evidence="6" id="KW-1185">Reference proteome</keyword>
<dbReference type="InterPro" id="IPR036388">
    <property type="entry name" value="WH-like_DNA-bd_sf"/>
</dbReference>
<dbReference type="InterPro" id="IPR001077">
    <property type="entry name" value="COMT_C"/>
</dbReference>
<keyword evidence="1" id="KW-0489">Methyltransferase</keyword>
<evidence type="ECO:0000313" key="6">
    <source>
        <dbReference type="Proteomes" id="UP000030671"/>
    </source>
</evidence>
<dbReference type="SUPFAM" id="SSF46785">
    <property type="entry name" value="Winged helix' DNA-binding domain"/>
    <property type="match status" value="1"/>
</dbReference>
<dbReference type="GO" id="GO:0032259">
    <property type="term" value="P:methylation"/>
    <property type="evidence" value="ECO:0007669"/>
    <property type="project" value="UniProtKB-KW"/>
</dbReference>
<feature type="domain" description="O-methyltransferase C-terminal" evidence="4">
    <location>
        <begin position="168"/>
        <end position="352"/>
    </location>
</feature>
<evidence type="ECO:0000256" key="1">
    <source>
        <dbReference type="ARBA" id="ARBA00022603"/>
    </source>
</evidence>
<dbReference type="KEGG" id="hir:HETIRDRAFT_428361"/>
<proteinExistence type="predicted"/>
<dbReference type="Proteomes" id="UP000030671">
    <property type="component" value="Unassembled WGS sequence"/>
</dbReference>
<dbReference type="InterPro" id="IPR029063">
    <property type="entry name" value="SAM-dependent_MTases_sf"/>
</dbReference>
<dbReference type="PANTHER" id="PTHR43712:SF2">
    <property type="entry name" value="O-METHYLTRANSFERASE CICE"/>
    <property type="match status" value="1"/>
</dbReference>
<protein>
    <recommendedName>
        <fullName evidence="4">O-methyltransferase C-terminal domain-containing protein</fullName>
    </recommendedName>
</protein>
<dbReference type="GeneID" id="20674264"/>
<name>W4K2M0_HETIT</name>
<dbReference type="PANTHER" id="PTHR43712">
    <property type="entry name" value="PUTATIVE (AFU_ORTHOLOGUE AFUA_4G14580)-RELATED"/>
    <property type="match status" value="1"/>
</dbReference>
<evidence type="ECO:0000259" key="4">
    <source>
        <dbReference type="Pfam" id="PF00891"/>
    </source>
</evidence>
<dbReference type="AlphaFoldDB" id="W4K2M0"/>
<accession>W4K2M0</accession>
<dbReference type="STRING" id="747525.W4K2M0"/>
<dbReference type="Gene3D" id="1.10.10.10">
    <property type="entry name" value="Winged helix-like DNA-binding domain superfamily/Winged helix DNA-binding domain"/>
    <property type="match status" value="1"/>
</dbReference>
<dbReference type="OrthoDB" id="2410195at2759"/>
<dbReference type="InterPro" id="IPR016461">
    <property type="entry name" value="COMT-like"/>
</dbReference>
<dbReference type="GO" id="GO:0008171">
    <property type="term" value="F:O-methyltransferase activity"/>
    <property type="evidence" value="ECO:0007669"/>
    <property type="project" value="InterPro"/>
</dbReference>
<organism evidence="5 6">
    <name type="scientific">Heterobasidion irregulare (strain TC 32-1)</name>
    <dbReference type="NCBI Taxonomy" id="747525"/>
    <lineage>
        <taxon>Eukaryota</taxon>
        <taxon>Fungi</taxon>
        <taxon>Dikarya</taxon>
        <taxon>Basidiomycota</taxon>
        <taxon>Agaricomycotina</taxon>
        <taxon>Agaricomycetes</taxon>
        <taxon>Russulales</taxon>
        <taxon>Bondarzewiaceae</taxon>
        <taxon>Heterobasidion</taxon>
        <taxon>Heterobasidion annosum species complex</taxon>
    </lineage>
</organism>
<dbReference type="Pfam" id="PF00891">
    <property type="entry name" value="Methyltransf_2"/>
    <property type="match status" value="1"/>
</dbReference>
<evidence type="ECO:0000256" key="2">
    <source>
        <dbReference type="ARBA" id="ARBA00022679"/>
    </source>
</evidence>
<dbReference type="InParanoid" id="W4K2M0"/>
<keyword evidence="3" id="KW-0949">S-adenosyl-L-methionine</keyword>
<reference evidence="5 6" key="1">
    <citation type="journal article" date="2012" name="New Phytol.">
        <title>Insight into trade-off between wood decay and parasitism from the genome of a fungal forest pathogen.</title>
        <authorList>
            <person name="Olson A."/>
            <person name="Aerts A."/>
            <person name="Asiegbu F."/>
            <person name="Belbahri L."/>
            <person name="Bouzid O."/>
            <person name="Broberg A."/>
            <person name="Canback B."/>
            <person name="Coutinho P.M."/>
            <person name="Cullen D."/>
            <person name="Dalman K."/>
            <person name="Deflorio G."/>
            <person name="van Diepen L.T."/>
            <person name="Dunand C."/>
            <person name="Duplessis S."/>
            <person name="Durling M."/>
            <person name="Gonthier P."/>
            <person name="Grimwood J."/>
            <person name="Fossdal C.G."/>
            <person name="Hansson D."/>
            <person name="Henrissat B."/>
            <person name="Hietala A."/>
            <person name="Himmelstrand K."/>
            <person name="Hoffmeister D."/>
            <person name="Hogberg N."/>
            <person name="James T.Y."/>
            <person name="Karlsson M."/>
            <person name="Kohler A."/>
            <person name="Kues U."/>
            <person name="Lee Y.H."/>
            <person name="Lin Y.C."/>
            <person name="Lind M."/>
            <person name="Lindquist E."/>
            <person name="Lombard V."/>
            <person name="Lucas S."/>
            <person name="Lunden K."/>
            <person name="Morin E."/>
            <person name="Murat C."/>
            <person name="Park J."/>
            <person name="Raffaello T."/>
            <person name="Rouze P."/>
            <person name="Salamov A."/>
            <person name="Schmutz J."/>
            <person name="Solheim H."/>
            <person name="Stahlberg J."/>
            <person name="Velez H."/>
            <person name="de Vries R.P."/>
            <person name="Wiebenga A."/>
            <person name="Woodward S."/>
            <person name="Yakovlev I."/>
            <person name="Garbelotto M."/>
            <person name="Martin F."/>
            <person name="Grigoriev I.V."/>
            <person name="Stenlid J."/>
        </authorList>
    </citation>
    <scope>NUCLEOTIDE SEQUENCE [LARGE SCALE GENOMIC DNA]</scope>
    <source>
        <strain evidence="5 6">TC 32-1</strain>
    </source>
</reference>
<dbReference type="HOGENOM" id="CLU_005533_0_1_1"/>
<dbReference type="Gene3D" id="3.40.50.150">
    <property type="entry name" value="Vaccinia Virus protein VP39"/>
    <property type="match status" value="1"/>
</dbReference>
<keyword evidence="2" id="KW-0808">Transferase</keyword>
<gene>
    <name evidence="5" type="ORF">HETIRDRAFT_428361</name>
</gene>
<dbReference type="EMBL" id="KI925460">
    <property type="protein sequence ID" value="ETW80073.1"/>
    <property type="molecule type" value="Genomic_DNA"/>
</dbReference>
<dbReference type="SUPFAM" id="SSF53335">
    <property type="entry name" value="S-adenosyl-L-methionine-dependent methyltransferases"/>
    <property type="match status" value="1"/>
</dbReference>
<sequence>MSSTLFQLSKLIADSVAIINTSCSARGVELPDLNSPLSPPSEAFRFDPAVVEAIKVATAAAYQLAAVLEPPPISMAHSVGGHFKAASIRVLMETNTVEILREAGPKGLHVDEIAKLNQLDPNKMARLLRFLSTFHMFREVEPDIFANNRISSVLDTGKSGVTAMQPADAILNGYDWRSLSADDLVVDVGAGAGSASLVLARACPDVNIILQDRAAAIEQGQEIWKKELPDAVQSGRVKFQVYDFFTTQPAKNASIFLLKQVLHDWSDLCAANILTQLRAAAAPTTKLIIVESVVAYACHDPNLESIPGAAPREAPSLCFQTMYNGDPTMLFATNSQERTAGHFMTLLQGAGWKVVKIHRSDGTSAFLQQIER</sequence>
<dbReference type="InterPro" id="IPR036390">
    <property type="entry name" value="WH_DNA-bd_sf"/>
</dbReference>
<evidence type="ECO:0000313" key="5">
    <source>
        <dbReference type="EMBL" id="ETW80073.1"/>
    </source>
</evidence>
<evidence type="ECO:0000256" key="3">
    <source>
        <dbReference type="ARBA" id="ARBA00022691"/>
    </source>
</evidence>